<dbReference type="InterPro" id="IPR007383">
    <property type="entry name" value="DUF445"/>
</dbReference>
<gene>
    <name evidence="2" type="ORF">J2Z20_001073</name>
</gene>
<comment type="caution">
    <text evidence="2">The sequence shown here is derived from an EMBL/GenBank/DDBJ whole genome shotgun (WGS) entry which is preliminary data.</text>
</comment>
<keyword evidence="3" id="KW-1185">Reference proteome</keyword>
<proteinExistence type="predicted"/>
<dbReference type="PANTHER" id="PTHR38442:SF1">
    <property type="entry name" value="INNER MEMBRANE PROTEIN"/>
    <property type="match status" value="1"/>
</dbReference>
<dbReference type="PANTHER" id="PTHR38442">
    <property type="entry name" value="INNER MEMBRANE PROTEIN-RELATED"/>
    <property type="match status" value="1"/>
</dbReference>
<reference evidence="2 3" key="1">
    <citation type="submission" date="2021-03" db="EMBL/GenBank/DDBJ databases">
        <title>Genomic Encyclopedia of Type Strains, Phase IV (KMG-IV): sequencing the most valuable type-strain genomes for metagenomic binning, comparative biology and taxonomic classification.</title>
        <authorList>
            <person name="Goeker M."/>
        </authorList>
    </citation>
    <scope>NUCLEOTIDE SEQUENCE [LARGE SCALE GENOMIC DNA]</scope>
    <source>
        <strain evidence="2 3">DSM 23491</strain>
    </source>
</reference>
<organism evidence="2 3">
    <name type="scientific">Paenibacillus sediminis</name>
    <dbReference type="NCBI Taxonomy" id="664909"/>
    <lineage>
        <taxon>Bacteria</taxon>
        <taxon>Bacillati</taxon>
        <taxon>Bacillota</taxon>
        <taxon>Bacilli</taxon>
        <taxon>Bacillales</taxon>
        <taxon>Paenibacillaceae</taxon>
        <taxon>Paenibacillus</taxon>
    </lineage>
</organism>
<keyword evidence="1" id="KW-0472">Membrane</keyword>
<dbReference type="RefSeq" id="WP_209846151.1">
    <property type="nucleotide sequence ID" value="NZ_CBCRVE010000002.1"/>
</dbReference>
<protein>
    <submittedName>
        <fullName evidence="2">Uncharacterized membrane-anchored protein YjiN (DUF445 family)</fullName>
    </submittedName>
</protein>
<dbReference type="Proteomes" id="UP001519273">
    <property type="component" value="Unassembled WGS sequence"/>
</dbReference>
<keyword evidence="1" id="KW-0812">Transmembrane</keyword>
<evidence type="ECO:0000313" key="3">
    <source>
        <dbReference type="Proteomes" id="UP001519273"/>
    </source>
</evidence>
<keyword evidence="1" id="KW-1133">Transmembrane helix</keyword>
<sequence length="413" mass="47144">MNSKYLAGISLAIMASGFIVTLLLPEYPIVFLLKGGFEAGLVGGIADWFAVTALFRHPFGIPIPHTSLLLRNRDKIVQSVISAMENELLNKQSIEDKLRKMNIFQMISSLLTKLLSKKRVRLGIIDQLIQIILRLPIEKAIPSIQSGLISYTREVDLKPAAELAMTNLMNKGYDEKALDYVLNEASKWAERPDTQVLLSQFASDKLSELKMGGFMGFAVQAFVGFMNDEKLGAMLQNILLSGIDSLREKENTYRETILREIRIQLFQLADDDARLTQLKEWIASVLEGDKAEEFLHSRIAEFRHLLISKLEEQRENGGKAVFSTYRYIVRKLNEEPEWIAKWENQFLSYLIRFVENNHYRIGQLVKENVDKMDDQSLIRMFEEKVGKDLQWIRVNGAICGFGVGIILTLIQLL</sequence>
<dbReference type="EMBL" id="JAGGKP010000001">
    <property type="protein sequence ID" value="MBP1936212.1"/>
    <property type="molecule type" value="Genomic_DNA"/>
</dbReference>
<dbReference type="Pfam" id="PF04286">
    <property type="entry name" value="DUF445"/>
    <property type="match status" value="1"/>
</dbReference>
<name>A0ABS4H102_9BACL</name>
<evidence type="ECO:0000313" key="2">
    <source>
        <dbReference type="EMBL" id="MBP1936212.1"/>
    </source>
</evidence>
<accession>A0ABS4H102</accession>
<evidence type="ECO:0000256" key="1">
    <source>
        <dbReference type="SAM" id="Phobius"/>
    </source>
</evidence>
<feature type="transmembrane region" description="Helical" evidence="1">
    <location>
        <begin position="6"/>
        <end position="24"/>
    </location>
</feature>